<dbReference type="PANTHER" id="PTHR43130:SF3">
    <property type="entry name" value="HTH-TYPE TRANSCRIPTIONAL REGULATOR RV1931C"/>
    <property type="match status" value="1"/>
</dbReference>
<dbReference type="PANTHER" id="PTHR43130">
    <property type="entry name" value="ARAC-FAMILY TRANSCRIPTIONAL REGULATOR"/>
    <property type="match status" value="1"/>
</dbReference>
<dbReference type="SUPFAM" id="SSF52317">
    <property type="entry name" value="Class I glutamine amidotransferase-like"/>
    <property type="match status" value="1"/>
</dbReference>
<feature type="compositionally biased region" description="Polar residues" evidence="3">
    <location>
        <begin position="1"/>
        <end position="10"/>
    </location>
</feature>
<dbReference type="EMBL" id="BAAARK010000073">
    <property type="protein sequence ID" value="GAA2694395.1"/>
    <property type="molecule type" value="Genomic_DNA"/>
</dbReference>
<dbReference type="InterPro" id="IPR029062">
    <property type="entry name" value="Class_I_gatase-like"/>
</dbReference>
<reference evidence="5 6" key="1">
    <citation type="journal article" date="2019" name="Int. J. Syst. Evol. Microbiol.">
        <title>The Global Catalogue of Microorganisms (GCM) 10K type strain sequencing project: providing services to taxonomists for standard genome sequencing and annotation.</title>
        <authorList>
            <consortium name="The Broad Institute Genomics Platform"/>
            <consortium name="The Broad Institute Genome Sequencing Center for Infectious Disease"/>
            <person name="Wu L."/>
            <person name="Ma J."/>
        </authorList>
    </citation>
    <scope>NUCLEOTIDE SEQUENCE [LARGE SCALE GENOMIC DNA]</scope>
    <source>
        <strain evidence="5 6">JCM 16374</strain>
    </source>
</reference>
<keyword evidence="1" id="KW-0805">Transcription regulation</keyword>
<evidence type="ECO:0000256" key="1">
    <source>
        <dbReference type="ARBA" id="ARBA00023015"/>
    </source>
</evidence>
<proteinExistence type="predicted"/>
<dbReference type="InterPro" id="IPR052158">
    <property type="entry name" value="INH-QAR"/>
</dbReference>
<organism evidence="5 6">
    <name type="scientific">Streptomyces lunalinharesii</name>
    <dbReference type="NCBI Taxonomy" id="333384"/>
    <lineage>
        <taxon>Bacteria</taxon>
        <taxon>Bacillati</taxon>
        <taxon>Actinomycetota</taxon>
        <taxon>Actinomycetes</taxon>
        <taxon>Kitasatosporales</taxon>
        <taxon>Streptomycetaceae</taxon>
        <taxon>Streptomyces</taxon>
    </lineage>
</organism>
<dbReference type="InterPro" id="IPR002818">
    <property type="entry name" value="DJ-1/PfpI"/>
</dbReference>
<keyword evidence="2" id="KW-0804">Transcription</keyword>
<evidence type="ECO:0000313" key="6">
    <source>
        <dbReference type="Proteomes" id="UP001500994"/>
    </source>
</evidence>
<dbReference type="Pfam" id="PF01965">
    <property type="entry name" value="DJ-1_PfpI"/>
    <property type="match status" value="1"/>
</dbReference>
<dbReference type="RefSeq" id="WP_344585105.1">
    <property type="nucleotide sequence ID" value="NZ_BAAARK010000073.1"/>
</dbReference>
<sequence length="343" mass="36395">MPLPRSTPSVRSAPERPTPERSAPTPRTVVMLAFEGARLLDVTGPLEVFSSAARLGGRYTVRICSPDGRTVTTASGTRLMVDAAVPEVADRPVDTVLVPGAEELTQGRFPPGLLGAVRTLAGRSRRVASVCAGAFALAGAGLLDGRRATTHWRHTATLAARHPTLFVDPDALYVRDGALFTSAGVSAGIDLALALVEADEGPDLAREVARDLVVFMQRPGGQSQFSVPARTPRPRHDALRALLDAIAADPAADHSNTALAARAGLSPRHLTRLFREHTGTTPAGYVEAVRLEAAQTFLANGETATATARRTGIGSDESLRRLFLRRLGVTPSAYRSRFCTTTR</sequence>
<dbReference type="InterPro" id="IPR009057">
    <property type="entry name" value="Homeodomain-like_sf"/>
</dbReference>
<dbReference type="SMART" id="SM00342">
    <property type="entry name" value="HTH_ARAC"/>
    <property type="match status" value="1"/>
</dbReference>
<protein>
    <submittedName>
        <fullName evidence="5">GlxA family transcriptional regulator</fullName>
    </submittedName>
</protein>
<keyword evidence="6" id="KW-1185">Reference proteome</keyword>
<dbReference type="CDD" id="cd03137">
    <property type="entry name" value="GATase1_AraC_1"/>
    <property type="match status" value="1"/>
</dbReference>
<dbReference type="InterPro" id="IPR018060">
    <property type="entry name" value="HTH_AraC"/>
</dbReference>
<dbReference type="Proteomes" id="UP001500994">
    <property type="component" value="Unassembled WGS sequence"/>
</dbReference>
<accession>A0ABN3T897</accession>
<comment type="caution">
    <text evidence="5">The sequence shown here is derived from an EMBL/GenBank/DDBJ whole genome shotgun (WGS) entry which is preliminary data.</text>
</comment>
<evidence type="ECO:0000313" key="5">
    <source>
        <dbReference type="EMBL" id="GAA2694395.1"/>
    </source>
</evidence>
<dbReference type="Gene3D" id="3.40.50.880">
    <property type="match status" value="1"/>
</dbReference>
<dbReference type="SUPFAM" id="SSF46689">
    <property type="entry name" value="Homeodomain-like"/>
    <property type="match status" value="2"/>
</dbReference>
<dbReference type="Pfam" id="PF12833">
    <property type="entry name" value="HTH_18"/>
    <property type="match status" value="1"/>
</dbReference>
<evidence type="ECO:0000259" key="4">
    <source>
        <dbReference type="PROSITE" id="PS01124"/>
    </source>
</evidence>
<gene>
    <name evidence="5" type="ORF">GCM10009864_81480</name>
</gene>
<name>A0ABN3T897_9ACTN</name>
<feature type="domain" description="HTH araC/xylS-type" evidence="4">
    <location>
        <begin position="240"/>
        <end position="337"/>
    </location>
</feature>
<dbReference type="Gene3D" id="1.10.10.60">
    <property type="entry name" value="Homeodomain-like"/>
    <property type="match status" value="1"/>
</dbReference>
<evidence type="ECO:0000256" key="3">
    <source>
        <dbReference type="SAM" id="MobiDB-lite"/>
    </source>
</evidence>
<evidence type="ECO:0000256" key="2">
    <source>
        <dbReference type="ARBA" id="ARBA00023163"/>
    </source>
</evidence>
<feature type="region of interest" description="Disordered" evidence="3">
    <location>
        <begin position="1"/>
        <end position="25"/>
    </location>
</feature>
<dbReference type="PROSITE" id="PS01124">
    <property type="entry name" value="HTH_ARAC_FAMILY_2"/>
    <property type="match status" value="1"/>
</dbReference>